<evidence type="ECO:0000256" key="1">
    <source>
        <dbReference type="SAM" id="MobiDB-lite"/>
    </source>
</evidence>
<dbReference type="EMBL" id="KZ819188">
    <property type="protein sequence ID" value="PWZ03443.1"/>
    <property type="molecule type" value="Genomic_DNA"/>
</dbReference>
<protein>
    <recommendedName>
        <fullName evidence="4">TFIIB-type domain-containing protein</fullName>
    </recommendedName>
</protein>
<feature type="region of interest" description="Disordered" evidence="1">
    <location>
        <begin position="485"/>
        <end position="511"/>
    </location>
</feature>
<feature type="region of interest" description="Disordered" evidence="1">
    <location>
        <begin position="674"/>
        <end position="696"/>
    </location>
</feature>
<feature type="compositionally biased region" description="Acidic residues" evidence="1">
    <location>
        <begin position="881"/>
        <end position="891"/>
    </location>
</feature>
<accession>A0A317Y055</accession>
<feature type="compositionally biased region" description="Low complexity" evidence="1">
    <location>
        <begin position="488"/>
        <end position="499"/>
    </location>
</feature>
<dbReference type="STRING" id="1882483.A0A317Y055"/>
<feature type="compositionally biased region" description="Basic and acidic residues" evidence="1">
    <location>
        <begin position="166"/>
        <end position="182"/>
    </location>
</feature>
<dbReference type="Proteomes" id="UP000246740">
    <property type="component" value="Unassembled WGS sequence"/>
</dbReference>
<dbReference type="InterPro" id="IPR036915">
    <property type="entry name" value="Cyclin-like_sf"/>
</dbReference>
<evidence type="ECO:0008006" key="4">
    <source>
        <dbReference type="Google" id="ProtNLM"/>
    </source>
</evidence>
<feature type="region of interest" description="Disordered" evidence="1">
    <location>
        <begin position="136"/>
        <end position="186"/>
    </location>
</feature>
<evidence type="ECO:0000313" key="2">
    <source>
        <dbReference type="EMBL" id="PWZ03443.1"/>
    </source>
</evidence>
<name>A0A317Y055_9BASI</name>
<feature type="compositionally biased region" description="Basic residues" evidence="1">
    <location>
        <begin position="141"/>
        <end position="151"/>
    </location>
</feature>
<dbReference type="AlphaFoldDB" id="A0A317Y055"/>
<feature type="compositionally biased region" description="Basic and acidic residues" evidence="1">
    <location>
        <begin position="552"/>
        <end position="562"/>
    </location>
</feature>
<feature type="compositionally biased region" description="Basic and acidic residues" evidence="1">
    <location>
        <begin position="810"/>
        <end position="825"/>
    </location>
</feature>
<evidence type="ECO:0000313" key="3">
    <source>
        <dbReference type="Proteomes" id="UP000246740"/>
    </source>
</evidence>
<dbReference type="Gene3D" id="1.10.472.10">
    <property type="entry name" value="Cyclin-like"/>
    <property type="match status" value="1"/>
</dbReference>
<reference evidence="2 3" key="1">
    <citation type="journal article" date="2018" name="Mol. Biol. Evol.">
        <title>Broad Genomic Sampling Reveals a Smut Pathogenic Ancestry of the Fungal Clade Ustilaginomycotina.</title>
        <authorList>
            <person name="Kijpornyongpan T."/>
            <person name="Mondo S.J."/>
            <person name="Barry K."/>
            <person name="Sandor L."/>
            <person name="Lee J."/>
            <person name="Lipzen A."/>
            <person name="Pangilinan J."/>
            <person name="LaButti K."/>
            <person name="Hainaut M."/>
            <person name="Henrissat B."/>
            <person name="Grigoriev I.V."/>
            <person name="Spatafora J.W."/>
            <person name="Aime M.C."/>
        </authorList>
    </citation>
    <scope>NUCLEOTIDE SEQUENCE [LARGE SCALE GENOMIC DNA]</scope>
    <source>
        <strain evidence="2 3">MCA 3645</strain>
    </source>
</reference>
<feature type="region of interest" description="Disordered" evidence="1">
    <location>
        <begin position="767"/>
        <end position="891"/>
    </location>
</feature>
<feature type="compositionally biased region" description="Basic residues" evidence="1">
    <location>
        <begin position="800"/>
        <end position="809"/>
    </location>
</feature>
<feature type="compositionally biased region" description="Low complexity" evidence="1">
    <location>
        <begin position="852"/>
        <end position="862"/>
    </location>
</feature>
<keyword evidence="3" id="KW-1185">Reference proteome</keyword>
<dbReference type="SUPFAM" id="SSF47954">
    <property type="entry name" value="Cyclin-like"/>
    <property type="match status" value="1"/>
</dbReference>
<sequence>MAETLANCPDCRSSGTYLYIPEIGQEACSHCGAVSQTLQFYEPTTAYELGFSIGAPVSYNGRDHSTYAYGLQAAPPPLRARGRTDLQVLRFRAYLQFKPHVEAFIRLVLARLGYPGCYHRADYLFEHARVTALRLADRLRPPRPKRKRRTRAGATRRSASSDDGEKEAADHDLEEHIRHGDSSDTDAEDVLFSDEAQDVNADLRDHSLENGNAAIEIQTASSTEMYDLGMANPIRWGARAMSMAAACCFAVLRREGINVDLATVANAAEMRLYRLRHCFLRLKRLLGDQSLDISLKHPDTYLRGILMWLLLHLRRDGGVSLGSRVALFLQPLLRHIASSDTYTCHGHGRTWHRDTALVNTPLERVEEIALDLSAWWWPQRSVVACDPRLSAFAAIIAALETYMGSEAPRQQLFLHSHRALHFSWVIDDPELALDDTLFIENVTRSQNLEERYAEIWCAIDRVAQRIPWIVVGVSDTELLPRNQKKRLGAAAASPSASGSRRGKQVAAKERTGLRAPDWQSRLVCRHSDLITNLPEILQFAKRTLLRTSPNVRTDDDVSRDDQSLGAPSGLVPRPDSASRAVSIDTAEAHVDHIEDIENSEVDRAIASAARTRNSLDALASALQVLDEERIISSEAGGAAPSQPVSSEEATQVGEVYPRLRQQIEAAVAATALDDRTRRDKFEESDDEQRSTQAAHPLDLLTDEQVDTLLFEPDELASMVRSDLAERRSLLQAKQLAGLWQEPTENSEHDFWCTENTWANALADVSPVTRRPQHDAPTPSIASSMVEDPSAGMSPVPPGNIRKRRTSRARQKADRQPRLGREKKEEPEPEPEPEPGRKGVHKPAAGRTKRRSSSAAQPAPSQSQRRRLTTAKVVAPISLDQQQEESDWSDAS</sequence>
<dbReference type="OrthoDB" id="2546157at2759"/>
<gene>
    <name evidence="2" type="ORF">BCV70DRAFT_197654</name>
</gene>
<dbReference type="InParanoid" id="A0A317Y055"/>
<feature type="region of interest" description="Disordered" evidence="1">
    <location>
        <begin position="550"/>
        <end position="577"/>
    </location>
</feature>
<proteinExistence type="predicted"/>
<organism evidence="2 3">
    <name type="scientific">Testicularia cyperi</name>
    <dbReference type="NCBI Taxonomy" id="1882483"/>
    <lineage>
        <taxon>Eukaryota</taxon>
        <taxon>Fungi</taxon>
        <taxon>Dikarya</taxon>
        <taxon>Basidiomycota</taxon>
        <taxon>Ustilaginomycotina</taxon>
        <taxon>Ustilaginomycetes</taxon>
        <taxon>Ustilaginales</taxon>
        <taxon>Anthracoideaceae</taxon>
        <taxon>Testicularia</taxon>
    </lineage>
</organism>